<keyword evidence="3" id="KW-1185">Reference proteome</keyword>
<organism evidence="2 3">
    <name type="scientific">Paraconexibacter antarcticus</name>
    <dbReference type="NCBI Taxonomy" id="2949664"/>
    <lineage>
        <taxon>Bacteria</taxon>
        <taxon>Bacillati</taxon>
        <taxon>Actinomycetota</taxon>
        <taxon>Thermoleophilia</taxon>
        <taxon>Solirubrobacterales</taxon>
        <taxon>Paraconexibacteraceae</taxon>
        <taxon>Paraconexibacter</taxon>
    </lineage>
</organism>
<dbReference type="RefSeq" id="WP_254570828.1">
    <property type="nucleotide sequence ID" value="NZ_CP098502.1"/>
</dbReference>
<evidence type="ECO:0000256" key="1">
    <source>
        <dbReference type="SAM" id="SignalP"/>
    </source>
</evidence>
<evidence type="ECO:0000313" key="3">
    <source>
        <dbReference type="Proteomes" id="UP001056035"/>
    </source>
</evidence>
<dbReference type="InterPro" id="IPR006311">
    <property type="entry name" value="TAT_signal"/>
</dbReference>
<feature type="signal peptide" evidence="1">
    <location>
        <begin position="1"/>
        <end position="29"/>
    </location>
</feature>
<gene>
    <name evidence="2" type="ORF">NBH00_22600</name>
</gene>
<accession>A0ABY5DQ05</accession>
<dbReference type="EMBL" id="CP098502">
    <property type="protein sequence ID" value="UTI64115.1"/>
    <property type="molecule type" value="Genomic_DNA"/>
</dbReference>
<feature type="chain" id="PRO_5045779032" evidence="1">
    <location>
        <begin position="30"/>
        <end position="218"/>
    </location>
</feature>
<name>A0ABY5DQ05_9ACTN</name>
<dbReference type="PROSITE" id="PS51318">
    <property type="entry name" value="TAT"/>
    <property type="match status" value="1"/>
</dbReference>
<protein>
    <submittedName>
        <fullName evidence="2">Uncharacterized protein</fullName>
    </submittedName>
</protein>
<evidence type="ECO:0000313" key="2">
    <source>
        <dbReference type="EMBL" id="UTI64115.1"/>
    </source>
</evidence>
<sequence length="218" mass="22195">MSLRPTALPTTAAAATALALAATATPAAAAATTFATRTLTEPAATSLPVSGPLKAYVAGSKARVVVPTAWAAGRASGGALRFTATQNSACHYAITYRVRTVVGEAGDAGARVAAELPAANSRYLLDQGARGAGRAFRVIRDRATGDGRVRLHELWAGVLTRRADIVPAGKVAWTELRVTATSGAADECHSGTYRDALGPNLGDSLAVARTALHFTGAS</sequence>
<keyword evidence="1" id="KW-0732">Signal</keyword>
<reference evidence="2 3" key="1">
    <citation type="submission" date="2022-06" db="EMBL/GenBank/DDBJ databases">
        <title>Paraconexibacter antarcticus.</title>
        <authorList>
            <person name="Kim C.S."/>
        </authorList>
    </citation>
    <scope>NUCLEOTIDE SEQUENCE [LARGE SCALE GENOMIC DNA]</scope>
    <source>
        <strain evidence="2 3">02-257</strain>
    </source>
</reference>
<proteinExistence type="predicted"/>
<dbReference type="Proteomes" id="UP001056035">
    <property type="component" value="Chromosome"/>
</dbReference>